<name>A0A9P8Q7I4_WICPI</name>
<proteinExistence type="predicted"/>
<dbReference type="AlphaFoldDB" id="A0A9P8Q7I4"/>
<protein>
    <submittedName>
        <fullName evidence="1">Uncharacterized protein</fullName>
    </submittedName>
</protein>
<sequence>MYFSQALNDPILPHPDITSSRKNRAPHFWGLLWWQKYRGRDDFPVVITDGESTNGKPVIGLLSRDEFDSLWLSVFKVVLSDDLHGVFNRFGTRTGENSSGKCSLTLIDKKLGQFLGSFVTRNSRKGVNDIINGVFHGLSDLFIAMANGRHSSTGVCVKNGSHFTRGVVSDS</sequence>
<dbReference type="Proteomes" id="UP000774326">
    <property type="component" value="Unassembled WGS sequence"/>
</dbReference>
<organism evidence="1 2">
    <name type="scientific">Wickerhamomyces pijperi</name>
    <name type="common">Yeast</name>
    <name type="synonym">Pichia pijperi</name>
    <dbReference type="NCBI Taxonomy" id="599730"/>
    <lineage>
        <taxon>Eukaryota</taxon>
        <taxon>Fungi</taxon>
        <taxon>Dikarya</taxon>
        <taxon>Ascomycota</taxon>
        <taxon>Saccharomycotina</taxon>
        <taxon>Saccharomycetes</taxon>
        <taxon>Phaffomycetales</taxon>
        <taxon>Wickerhamomycetaceae</taxon>
        <taxon>Wickerhamomyces</taxon>
    </lineage>
</organism>
<reference evidence="1" key="2">
    <citation type="submission" date="2021-01" db="EMBL/GenBank/DDBJ databases">
        <authorList>
            <person name="Schikora-Tamarit M.A."/>
        </authorList>
    </citation>
    <scope>NUCLEOTIDE SEQUENCE</scope>
    <source>
        <strain evidence="1">CBS2887</strain>
    </source>
</reference>
<reference evidence="1" key="1">
    <citation type="journal article" date="2021" name="Open Biol.">
        <title>Shared evolutionary footprints suggest mitochondrial oxidative damage underlies multiple complex I losses in fungi.</title>
        <authorList>
            <person name="Schikora-Tamarit M.A."/>
            <person name="Marcet-Houben M."/>
            <person name="Nosek J."/>
            <person name="Gabaldon T."/>
        </authorList>
    </citation>
    <scope>NUCLEOTIDE SEQUENCE</scope>
    <source>
        <strain evidence="1">CBS2887</strain>
    </source>
</reference>
<evidence type="ECO:0000313" key="2">
    <source>
        <dbReference type="Proteomes" id="UP000774326"/>
    </source>
</evidence>
<evidence type="ECO:0000313" key="1">
    <source>
        <dbReference type="EMBL" id="KAH3684477.1"/>
    </source>
</evidence>
<accession>A0A9P8Q7I4</accession>
<gene>
    <name evidence="1" type="ORF">WICPIJ_004571</name>
</gene>
<keyword evidence="2" id="KW-1185">Reference proteome</keyword>
<comment type="caution">
    <text evidence="1">The sequence shown here is derived from an EMBL/GenBank/DDBJ whole genome shotgun (WGS) entry which is preliminary data.</text>
</comment>
<dbReference type="EMBL" id="JAEUBG010002471">
    <property type="protein sequence ID" value="KAH3684477.1"/>
    <property type="molecule type" value="Genomic_DNA"/>
</dbReference>